<reference evidence="1" key="1">
    <citation type="submission" date="2024-05" db="EMBL/GenBank/DDBJ databases">
        <title>Planctomycetes of the genus Singulisphaera possess chitinolytic capabilities.</title>
        <authorList>
            <person name="Ivanova A."/>
        </authorList>
    </citation>
    <scope>NUCLEOTIDE SEQUENCE</scope>
    <source>
        <strain evidence="1">Ch08T</strain>
    </source>
</reference>
<evidence type="ECO:0000313" key="1">
    <source>
        <dbReference type="EMBL" id="XBH03643.1"/>
    </source>
</evidence>
<dbReference type="CDD" id="cd00688">
    <property type="entry name" value="ISOPREN_C2_like"/>
    <property type="match status" value="1"/>
</dbReference>
<dbReference type="InterPro" id="IPR008930">
    <property type="entry name" value="Terpenoid_cyclase/PrenylTrfase"/>
</dbReference>
<dbReference type="RefSeq" id="WP_406696382.1">
    <property type="nucleotide sequence ID" value="NZ_CP155447.1"/>
</dbReference>
<proteinExistence type="predicted"/>
<name>A0AAU7CF11_9BACT</name>
<dbReference type="SUPFAM" id="SSF48239">
    <property type="entry name" value="Terpenoid cyclases/Protein prenyltransferases"/>
    <property type="match status" value="1"/>
</dbReference>
<gene>
    <name evidence="1" type="ORF">V5E97_35865</name>
</gene>
<dbReference type="Gene3D" id="1.50.10.20">
    <property type="match status" value="2"/>
</dbReference>
<dbReference type="AlphaFoldDB" id="A0AAU7CF11"/>
<sequence length="310" mass="33568">MPENQVVPREWIGAARRELLAFRATSAGWGYRNGSRLSVEPTALAGLALVTSSEDSHTDESIVRRAADWLVSIQNPDGSLGISVGHSSPCWPTPYALLLWNTLTGYEQPRRRAAAWLLQQQGRTSAGSDPDHLIGHDTTLVGWPWVTDTHSWLEPTAIAILALGREGHGDHRRVRDGIRLISDRALPEGGWNYGNKAAFGNILRPQPAPTGLALLALAQTEATSSVIKNGVQYLRETLPNTRAPASLGWGVLGLRLWNEAPPESTMWLTEAYRQSAGRPDGATRLAMLLLAAGEGSLPLFVGKQTGGRRG</sequence>
<protein>
    <submittedName>
        <fullName evidence="1">Prenyltransferase/squalene oxidase repeat-containing protein</fullName>
    </submittedName>
</protein>
<organism evidence="1">
    <name type="scientific">Singulisphaera sp. Ch08</name>
    <dbReference type="NCBI Taxonomy" id="3120278"/>
    <lineage>
        <taxon>Bacteria</taxon>
        <taxon>Pseudomonadati</taxon>
        <taxon>Planctomycetota</taxon>
        <taxon>Planctomycetia</taxon>
        <taxon>Isosphaerales</taxon>
        <taxon>Isosphaeraceae</taxon>
        <taxon>Singulisphaera</taxon>
    </lineage>
</organism>
<accession>A0AAU7CF11</accession>
<dbReference type="EMBL" id="CP155447">
    <property type="protein sequence ID" value="XBH03643.1"/>
    <property type="molecule type" value="Genomic_DNA"/>
</dbReference>